<organism evidence="1 2">
    <name type="scientific">Mesorhizobium album</name>
    <dbReference type="NCBI Taxonomy" id="3072314"/>
    <lineage>
        <taxon>Bacteria</taxon>
        <taxon>Pseudomonadati</taxon>
        <taxon>Pseudomonadota</taxon>
        <taxon>Alphaproteobacteria</taxon>
        <taxon>Hyphomicrobiales</taxon>
        <taxon>Phyllobacteriaceae</taxon>
        <taxon>Mesorhizobium</taxon>
    </lineage>
</organism>
<dbReference type="EMBL" id="JAVIIW010000005">
    <property type="protein sequence ID" value="MDX8478070.1"/>
    <property type="molecule type" value="Genomic_DNA"/>
</dbReference>
<evidence type="ECO:0000313" key="2">
    <source>
        <dbReference type="Proteomes" id="UP001287059"/>
    </source>
</evidence>
<name>A0ABU4XW17_9HYPH</name>
<dbReference type="Proteomes" id="UP001287059">
    <property type="component" value="Unassembled WGS sequence"/>
</dbReference>
<evidence type="ECO:0000313" key="1">
    <source>
        <dbReference type="EMBL" id="MDX8478070.1"/>
    </source>
</evidence>
<comment type="caution">
    <text evidence="1">The sequence shown here is derived from an EMBL/GenBank/DDBJ whole genome shotgun (WGS) entry which is preliminary data.</text>
</comment>
<reference evidence="1 2" key="1">
    <citation type="submission" date="2023-08" db="EMBL/GenBank/DDBJ databases">
        <title>Implementing the SeqCode for naming new Mesorhizobium species isolated from Vachellia karroo root nodules.</title>
        <authorList>
            <person name="Van Lill M."/>
        </authorList>
    </citation>
    <scope>NUCLEOTIDE SEQUENCE [LARGE SCALE GENOMIC DNA]</scope>
    <source>
        <strain evidence="1 2">VK24D</strain>
    </source>
</reference>
<accession>A0ABU4XW17</accession>
<sequence length="99" mass="10890">MAGDETTLWACTDWDPQGHRVRYARVTPESRFGFVEVACREAGCGGTEASIAYTLTALNEAGRLYLSALTENAFAQMIEAWKVRIDAWLLNNASAMAKT</sequence>
<protein>
    <submittedName>
        <fullName evidence="1">Uncharacterized protein</fullName>
    </submittedName>
</protein>
<gene>
    <name evidence="1" type="ORF">RFN28_06200</name>
</gene>
<keyword evidence="2" id="KW-1185">Reference proteome</keyword>
<proteinExistence type="predicted"/>
<dbReference type="RefSeq" id="WP_320286490.1">
    <property type="nucleotide sequence ID" value="NZ_JAVIIW010000005.1"/>
</dbReference>